<evidence type="ECO:0000313" key="6">
    <source>
        <dbReference type="EMBL" id="ORZ06755.1"/>
    </source>
</evidence>
<feature type="region of interest" description="Disordered" evidence="4">
    <location>
        <begin position="78"/>
        <end position="221"/>
    </location>
</feature>
<comment type="caution">
    <text evidence="6">The sequence shown here is derived from an EMBL/GenBank/DDBJ whole genome shotgun (WGS) entry which is preliminary data.</text>
</comment>
<organism evidence="6 7">
    <name type="scientific">Lobosporangium transversale</name>
    <dbReference type="NCBI Taxonomy" id="64571"/>
    <lineage>
        <taxon>Eukaryota</taxon>
        <taxon>Fungi</taxon>
        <taxon>Fungi incertae sedis</taxon>
        <taxon>Mucoromycota</taxon>
        <taxon>Mortierellomycotina</taxon>
        <taxon>Mortierellomycetes</taxon>
        <taxon>Mortierellales</taxon>
        <taxon>Mortierellaceae</taxon>
        <taxon>Lobosporangium</taxon>
    </lineage>
</organism>
<evidence type="ECO:0000256" key="2">
    <source>
        <dbReference type="ARBA" id="ARBA00022840"/>
    </source>
</evidence>
<dbReference type="InterPro" id="IPR011009">
    <property type="entry name" value="Kinase-like_dom_sf"/>
</dbReference>
<evidence type="ECO:0000256" key="1">
    <source>
        <dbReference type="ARBA" id="ARBA00022741"/>
    </source>
</evidence>
<keyword evidence="1 3" id="KW-0547">Nucleotide-binding</keyword>
<dbReference type="GeneID" id="33567243"/>
<dbReference type="InParanoid" id="A0A1Y2GC33"/>
<protein>
    <submittedName>
        <fullName evidence="6">Kinase-like domain-containing protein</fullName>
    </submittedName>
</protein>
<dbReference type="GO" id="GO:0004674">
    <property type="term" value="F:protein serine/threonine kinase activity"/>
    <property type="evidence" value="ECO:0007669"/>
    <property type="project" value="TreeGrafter"/>
</dbReference>
<dbReference type="PANTHER" id="PTHR24346:SF77">
    <property type="entry name" value="SERINE THREONINE PROTEIN KINASE"/>
    <property type="match status" value="1"/>
</dbReference>
<evidence type="ECO:0000313" key="7">
    <source>
        <dbReference type="Proteomes" id="UP000193648"/>
    </source>
</evidence>
<dbReference type="GO" id="GO:0035556">
    <property type="term" value="P:intracellular signal transduction"/>
    <property type="evidence" value="ECO:0007669"/>
    <property type="project" value="TreeGrafter"/>
</dbReference>
<proteinExistence type="predicted"/>
<feature type="compositionally biased region" description="Low complexity" evidence="4">
    <location>
        <begin position="82"/>
        <end position="131"/>
    </location>
</feature>
<dbReference type="SUPFAM" id="SSF56112">
    <property type="entry name" value="Protein kinase-like (PK-like)"/>
    <property type="match status" value="1"/>
</dbReference>
<dbReference type="Pfam" id="PF00069">
    <property type="entry name" value="Pkinase"/>
    <property type="match status" value="1"/>
</dbReference>
<keyword evidence="6" id="KW-0808">Transferase</keyword>
<dbReference type="CDD" id="cd14008">
    <property type="entry name" value="STKc_LKB1_CaMKK"/>
    <property type="match status" value="1"/>
</dbReference>
<feature type="binding site" evidence="3">
    <location>
        <position position="277"/>
    </location>
    <ligand>
        <name>ATP</name>
        <dbReference type="ChEBI" id="CHEBI:30616"/>
    </ligand>
</feature>
<dbReference type="FunFam" id="1.10.510.10:FF:000571">
    <property type="entry name" value="Maternal embryonic leucine zipper kinase"/>
    <property type="match status" value="1"/>
</dbReference>
<dbReference type="AlphaFoldDB" id="A0A1Y2GC33"/>
<feature type="domain" description="Protein kinase" evidence="5">
    <location>
        <begin position="248"/>
        <end position="534"/>
    </location>
</feature>
<dbReference type="Proteomes" id="UP000193648">
    <property type="component" value="Unassembled WGS sequence"/>
</dbReference>
<name>A0A1Y2GC33_9FUNG</name>
<feature type="compositionally biased region" description="Basic and acidic residues" evidence="4">
    <location>
        <begin position="133"/>
        <end position="142"/>
    </location>
</feature>
<dbReference type="PROSITE" id="PS00108">
    <property type="entry name" value="PROTEIN_KINASE_ST"/>
    <property type="match status" value="1"/>
</dbReference>
<gene>
    <name evidence="6" type="ORF">BCR41DRAFT_360630</name>
</gene>
<feature type="compositionally biased region" description="Low complexity" evidence="4">
    <location>
        <begin position="209"/>
        <end position="218"/>
    </location>
</feature>
<dbReference type="PROSITE" id="PS00107">
    <property type="entry name" value="PROTEIN_KINASE_ATP"/>
    <property type="match status" value="1"/>
</dbReference>
<reference evidence="6 7" key="1">
    <citation type="submission" date="2016-07" db="EMBL/GenBank/DDBJ databases">
        <title>Pervasive Adenine N6-methylation of Active Genes in Fungi.</title>
        <authorList>
            <consortium name="DOE Joint Genome Institute"/>
            <person name="Mondo S.J."/>
            <person name="Dannebaum R.O."/>
            <person name="Kuo R.C."/>
            <person name="Labutti K."/>
            <person name="Haridas S."/>
            <person name="Kuo A."/>
            <person name="Salamov A."/>
            <person name="Ahrendt S.R."/>
            <person name="Lipzen A."/>
            <person name="Sullivan W."/>
            <person name="Andreopoulos W.B."/>
            <person name="Clum A."/>
            <person name="Lindquist E."/>
            <person name="Daum C."/>
            <person name="Ramamoorthy G.K."/>
            <person name="Gryganskyi A."/>
            <person name="Culley D."/>
            <person name="Magnuson J.K."/>
            <person name="James T.Y."/>
            <person name="O'Malley M.A."/>
            <person name="Stajich J.E."/>
            <person name="Spatafora J.W."/>
            <person name="Visel A."/>
            <person name="Grigoriev I.V."/>
        </authorList>
    </citation>
    <scope>NUCLEOTIDE SEQUENCE [LARGE SCALE GENOMIC DNA]</scope>
    <source>
        <strain evidence="6 7">NRRL 3116</strain>
    </source>
</reference>
<dbReference type="STRING" id="64571.A0A1Y2GC33"/>
<dbReference type="InterPro" id="IPR008271">
    <property type="entry name" value="Ser/Thr_kinase_AS"/>
</dbReference>
<dbReference type="SMART" id="SM00220">
    <property type="entry name" value="S_TKc"/>
    <property type="match status" value="1"/>
</dbReference>
<keyword evidence="2 3" id="KW-0067">ATP-binding</keyword>
<dbReference type="PANTHER" id="PTHR24346">
    <property type="entry name" value="MAP/MICROTUBULE AFFINITY-REGULATING KINASE"/>
    <property type="match status" value="1"/>
</dbReference>
<keyword evidence="7" id="KW-1185">Reference proteome</keyword>
<evidence type="ECO:0000259" key="5">
    <source>
        <dbReference type="PROSITE" id="PS50011"/>
    </source>
</evidence>
<sequence length="641" mass="70414">MDPISQQRPVLDVSSARGVRSSSSSSPSSLTQKNNVQDNGDAFESPAFVFQSPTTTMSQTDSNHPLYNFPLLSNFSRMKAANNNGNDSTSSNSNSNSSSNSNNDINIDPSSHSHDSSTLSPITSYCSSSTSIRKWDTDDKKNNTNAPASISTTINATGNQDQGRYLRPDSHLNKSDDGDDNSNNNNNNTRSCTGHGRSLSVENSPLTVSSRSSSRRGSTQFLQPIEVKETLNASVVETADGHLQLKQYVLKRIIGRGAYGIVNLGVDVNTGIKYAIKEFSKSKLRRQKKNANLFTLGRGRGRAPLRSNSSESSPLELIRGEIAILKKLNHDNIVRLYEVLDVATEDSMFMVFELCERGVLTDVSLGDKVGKIFSDEECRDVFQQIVLGIEYLHEHDIVHRDIKPENLLLSADGTLKIVDFGVSEMFTKKGDDMTKKSAGSPAFMAPELCQLMREEVSGRAMDIWSMGVTLYCIRYGRLPFRFSNTLDLHRAIREDEPDLESEKDPRFKNVMKRLLEKDPAKRITLDELREDPWLTDDGRDKLICKEDNTKNAVVDVSDADLDNAFQRLQGIVAVLKAFSKFKSIIKSQASKSAAQEVAETTEVIGERGISAPGASPALMSLCFQGAAEPSVSPSELAAGVA</sequence>
<dbReference type="RefSeq" id="XP_021877676.1">
    <property type="nucleotide sequence ID" value="XM_022025399.1"/>
</dbReference>
<evidence type="ECO:0000256" key="4">
    <source>
        <dbReference type="SAM" id="MobiDB-lite"/>
    </source>
</evidence>
<feature type="region of interest" description="Disordered" evidence="4">
    <location>
        <begin position="1"/>
        <end position="41"/>
    </location>
</feature>
<dbReference type="FunCoup" id="A0A1Y2GC33">
    <property type="interactions" value="108"/>
</dbReference>
<dbReference type="InterPro" id="IPR017441">
    <property type="entry name" value="Protein_kinase_ATP_BS"/>
</dbReference>
<feature type="compositionally biased region" description="Low complexity" evidence="4">
    <location>
        <begin position="13"/>
        <end position="29"/>
    </location>
</feature>
<evidence type="ECO:0000256" key="3">
    <source>
        <dbReference type="PROSITE-ProRule" id="PRU10141"/>
    </source>
</evidence>
<feature type="compositionally biased region" description="Polar residues" evidence="4">
    <location>
        <begin position="143"/>
        <end position="162"/>
    </location>
</feature>
<feature type="compositionally biased region" description="Basic and acidic residues" evidence="4">
    <location>
        <begin position="164"/>
        <end position="176"/>
    </location>
</feature>
<keyword evidence="6" id="KW-0418">Kinase</keyword>
<accession>A0A1Y2GC33</accession>
<dbReference type="EMBL" id="MCFF01000044">
    <property type="protein sequence ID" value="ORZ06755.1"/>
    <property type="molecule type" value="Genomic_DNA"/>
</dbReference>
<dbReference type="InterPro" id="IPR000719">
    <property type="entry name" value="Prot_kinase_dom"/>
</dbReference>
<dbReference type="OrthoDB" id="68483at2759"/>
<dbReference type="GO" id="GO:0005737">
    <property type="term" value="C:cytoplasm"/>
    <property type="evidence" value="ECO:0007669"/>
    <property type="project" value="TreeGrafter"/>
</dbReference>
<dbReference type="PROSITE" id="PS50011">
    <property type="entry name" value="PROTEIN_KINASE_DOM"/>
    <property type="match status" value="1"/>
</dbReference>
<dbReference type="GO" id="GO:0005524">
    <property type="term" value="F:ATP binding"/>
    <property type="evidence" value="ECO:0007669"/>
    <property type="project" value="UniProtKB-UniRule"/>
</dbReference>
<dbReference type="Gene3D" id="1.10.510.10">
    <property type="entry name" value="Transferase(Phosphotransferase) domain 1"/>
    <property type="match status" value="1"/>
</dbReference>